<reference evidence="1 2" key="1">
    <citation type="journal article" date="2019" name="Commun. Biol.">
        <title>The bagworm genome reveals a unique fibroin gene that provides high tensile strength.</title>
        <authorList>
            <person name="Kono N."/>
            <person name="Nakamura H."/>
            <person name="Ohtoshi R."/>
            <person name="Tomita M."/>
            <person name="Numata K."/>
            <person name="Arakawa K."/>
        </authorList>
    </citation>
    <scope>NUCLEOTIDE SEQUENCE [LARGE SCALE GENOMIC DNA]</scope>
</reference>
<protein>
    <submittedName>
        <fullName evidence="1">Uncharacterized protein</fullName>
    </submittedName>
</protein>
<comment type="caution">
    <text evidence="1">The sequence shown here is derived from an EMBL/GenBank/DDBJ whole genome shotgun (WGS) entry which is preliminary data.</text>
</comment>
<dbReference type="AlphaFoldDB" id="A0A4C1WAH9"/>
<dbReference type="Proteomes" id="UP000299102">
    <property type="component" value="Unassembled WGS sequence"/>
</dbReference>
<dbReference type="EMBL" id="BGZK01000516">
    <property type="protein sequence ID" value="GBP48053.1"/>
    <property type="molecule type" value="Genomic_DNA"/>
</dbReference>
<name>A0A4C1WAH9_EUMVA</name>
<gene>
    <name evidence="1" type="ORF">EVAR_85665_1</name>
</gene>
<keyword evidence="2" id="KW-1185">Reference proteome</keyword>
<evidence type="ECO:0000313" key="2">
    <source>
        <dbReference type="Proteomes" id="UP000299102"/>
    </source>
</evidence>
<proteinExistence type="predicted"/>
<accession>A0A4C1WAH9</accession>
<sequence>MGLRCFITEFLWPPLSSIIRLPPCHHDIALSRGIQNFSSIGNRKTAHGATKLGAGLSDTADRRQTQTPHALRNTRVRRGDDAQRFAMSDHRFIHHLHNYFTPMRGGVNSGSPVAEKHWLMISLRAELTELYSN</sequence>
<organism evidence="1 2">
    <name type="scientific">Eumeta variegata</name>
    <name type="common">Bagworm moth</name>
    <name type="synonym">Eumeta japonica</name>
    <dbReference type="NCBI Taxonomy" id="151549"/>
    <lineage>
        <taxon>Eukaryota</taxon>
        <taxon>Metazoa</taxon>
        <taxon>Ecdysozoa</taxon>
        <taxon>Arthropoda</taxon>
        <taxon>Hexapoda</taxon>
        <taxon>Insecta</taxon>
        <taxon>Pterygota</taxon>
        <taxon>Neoptera</taxon>
        <taxon>Endopterygota</taxon>
        <taxon>Lepidoptera</taxon>
        <taxon>Glossata</taxon>
        <taxon>Ditrysia</taxon>
        <taxon>Tineoidea</taxon>
        <taxon>Psychidae</taxon>
        <taxon>Oiketicinae</taxon>
        <taxon>Eumeta</taxon>
    </lineage>
</organism>
<evidence type="ECO:0000313" key="1">
    <source>
        <dbReference type="EMBL" id="GBP48053.1"/>
    </source>
</evidence>